<dbReference type="KEGG" id="gaz:Pan241w_31130"/>
<name>A0A517RGK9_9PLAN</name>
<dbReference type="AlphaFoldDB" id="A0A517RGK9"/>
<dbReference type="Proteomes" id="UP000317171">
    <property type="component" value="Chromosome"/>
</dbReference>
<evidence type="ECO:0000313" key="1">
    <source>
        <dbReference type="EMBL" id="QDT43017.1"/>
    </source>
</evidence>
<proteinExistence type="predicted"/>
<gene>
    <name evidence="1" type="ORF">Pan241w_31130</name>
</gene>
<evidence type="ECO:0000313" key="2">
    <source>
        <dbReference type="Proteomes" id="UP000317171"/>
    </source>
</evidence>
<keyword evidence="2" id="KW-1185">Reference proteome</keyword>
<protein>
    <submittedName>
        <fullName evidence="1">Uncharacterized protein</fullName>
    </submittedName>
</protein>
<organism evidence="1 2">
    <name type="scientific">Gimesia alba</name>
    <dbReference type="NCBI Taxonomy" id="2527973"/>
    <lineage>
        <taxon>Bacteria</taxon>
        <taxon>Pseudomonadati</taxon>
        <taxon>Planctomycetota</taxon>
        <taxon>Planctomycetia</taxon>
        <taxon>Planctomycetales</taxon>
        <taxon>Planctomycetaceae</taxon>
        <taxon>Gimesia</taxon>
    </lineage>
</organism>
<sequence length="32" mass="3739">MQKMAEVSINPNNYETLQAWDETIYSRPKPSP</sequence>
<reference evidence="1 2" key="1">
    <citation type="submission" date="2019-02" db="EMBL/GenBank/DDBJ databases">
        <title>Deep-cultivation of Planctomycetes and their phenomic and genomic characterization uncovers novel biology.</title>
        <authorList>
            <person name="Wiegand S."/>
            <person name="Jogler M."/>
            <person name="Boedeker C."/>
            <person name="Pinto D."/>
            <person name="Vollmers J."/>
            <person name="Rivas-Marin E."/>
            <person name="Kohn T."/>
            <person name="Peeters S.H."/>
            <person name="Heuer A."/>
            <person name="Rast P."/>
            <person name="Oberbeckmann S."/>
            <person name="Bunk B."/>
            <person name="Jeske O."/>
            <person name="Meyerdierks A."/>
            <person name="Storesund J.E."/>
            <person name="Kallscheuer N."/>
            <person name="Luecker S."/>
            <person name="Lage O.M."/>
            <person name="Pohl T."/>
            <person name="Merkel B.J."/>
            <person name="Hornburger P."/>
            <person name="Mueller R.-W."/>
            <person name="Bruemmer F."/>
            <person name="Labrenz M."/>
            <person name="Spormann A.M."/>
            <person name="Op den Camp H."/>
            <person name="Overmann J."/>
            <person name="Amann R."/>
            <person name="Jetten M.S.M."/>
            <person name="Mascher T."/>
            <person name="Medema M.H."/>
            <person name="Devos D.P."/>
            <person name="Kaster A.-K."/>
            <person name="Ovreas L."/>
            <person name="Rohde M."/>
            <person name="Galperin M.Y."/>
            <person name="Jogler C."/>
        </authorList>
    </citation>
    <scope>NUCLEOTIDE SEQUENCE [LARGE SCALE GENOMIC DNA]</scope>
    <source>
        <strain evidence="1 2">Pan241w</strain>
    </source>
</reference>
<accession>A0A517RGK9</accession>
<dbReference type="EMBL" id="CP036269">
    <property type="protein sequence ID" value="QDT43017.1"/>
    <property type="molecule type" value="Genomic_DNA"/>
</dbReference>